<protein>
    <submittedName>
        <fullName evidence="1">Uncharacterized protein</fullName>
    </submittedName>
</protein>
<dbReference type="EMBL" id="FOJO01000069">
    <property type="protein sequence ID" value="SFA62745.1"/>
    <property type="molecule type" value="Genomic_DNA"/>
</dbReference>
<accession>A0A099ET47</accession>
<evidence type="ECO:0000313" key="2">
    <source>
        <dbReference type="EMBL" id="SFA62745.1"/>
    </source>
</evidence>
<sequence length="119" mass="13555">MIMKVTNAFFEAGAAAREESIVRYIQRKYGAASNADFFNLGSGEESLQKFAQYLLGRDILDEGIIDRLIGRIMDNDLHPLQCLRLAQVINDPDEELEGEDKEVLIEKVLELTWPKQLKN</sequence>
<reference evidence="1 3" key="2">
    <citation type="submission" date="2014-10" db="EMBL/GenBank/DDBJ databases">
        <title>Paracoccus sanguinis sp. nov., isolated from clinical specimens of New York State patients.</title>
        <authorList>
            <person name="Mingle L.A."/>
            <person name="Cole J.A."/>
            <person name="Lapierre P."/>
            <person name="Musser K.A."/>
        </authorList>
    </citation>
    <scope>NUCLEOTIDE SEQUENCE [LARGE SCALE GENOMIC DNA]</scope>
    <source>
        <strain evidence="1 3">JCM 14014</strain>
    </source>
</reference>
<dbReference type="RefSeq" id="WP_036744305.1">
    <property type="nucleotide sequence ID" value="NZ_FOJO01000069.1"/>
</dbReference>
<dbReference type="Proteomes" id="UP000029846">
    <property type="component" value="Unassembled WGS sequence"/>
</dbReference>
<keyword evidence="3" id="KW-1185">Reference proteome</keyword>
<reference evidence="2 4" key="3">
    <citation type="submission" date="2016-10" db="EMBL/GenBank/DDBJ databases">
        <authorList>
            <person name="de Groot N.N."/>
        </authorList>
    </citation>
    <scope>NUCLEOTIDE SEQUENCE [LARGE SCALE GENOMIC DNA]</scope>
    <source>
        <strain evidence="2 4">CGMCC 1.6117</strain>
    </source>
</reference>
<name>A0A099ET47_9RHOB</name>
<dbReference type="AlphaFoldDB" id="A0A099ET47"/>
<evidence type="ECO:0000313" key="1">
    <source>
        <dbReference type="EMBL" id="KGJ01590.1"/>
    </source>
</evidence>
<evidence type="ECO:0000313" key="4">
    <source>
        <dbReference type="Proteomes" id="UP000182312"/>
    </source>
</evidence>
<dbReference type="OrthoDB" id="9770107at2"/>
<organism evidence="1 3">
    <name type="scientific">Paracoccus halophilus</name>
    <dbReference type="NCBI Taxonomy" id="376733"/>
    <lineage>
        <taxon>Bacteria</taxon>
        <taxon>Pseudomonadati</taxon>
        <taxon>Pseudomonadota</taxon>
        <taxon>Alphaproteobacteria</taxon>
        <taxon>Rhodobacterales</taxon>
        <taxon>Paracoccaceae</taxon>
        <taxon>Paracoccus</taxon>
    </lineage>
</organism>
<dbReference type="STRING" id="376733.SAMN04487972_1693"/>
<reference evidence="1 3" key="1">
    <citation type="submission" date="2014-09" db="EMBL/GenBank/DDBJ databases">
        <authorList>
            <person name="McGinnis J.M."/>
            <person name="Wolfgang W.J."/>
        </authorList>
    </citation>
    <scope>NUCLEOTIDE SEQUENCE [LARGE SCALE GENOMIC DNA]</scope>
    <source>
        <strain evidence="1 3">JCM 14014</strain>
    </source>
</reference>
<dbReference type="Proteomes" id="UP000182312">
    <property type="component" value="Unassembled WGS sequence"/>
</dbReference>
<dbReference type="EMBL" id="JRKN01000074">
    <property type="protein sequence ID" value="KGJ01590.1"/>
    <property type="molecule type" value="Genomic_DNA"/>
</dbReference>
<evidence type="ECO:0000313" key="3">
    <source>
        <dbReference type="Proteomes" id="UP000029846"/>
    </source>
</evidence>
<gene>
    <name evidence="1" type="ORF">IT41_19760</name>
    <name evidence="2" type="ORF">SAMN04487972_1693</name>
</gene>
<proteinExistence type="predicted"/>